<protein>
    <submittedName>
        <fullName evidence="3">Uncharacterized protein</fullName>
    </submittedName>
</protein>
<dbReference type="AlphaFoldDB" id="A0A6I2LAL9"/>
<dbReference type="RefSeq" id="WP_154383750.1">
    <property type="nucleotide sequence ID" value="NZ_WKJK01000043.1"/>
</dbReference>
<dbReference type="Proteomes" id="UP000433309">
    <property type="component" value="Unassembled WGS sequence"/>
</dbReference>
<keyword evidence="2" id="KW-0472">Membrane</keyword>
<keyword evidence="4" id="KW-1185">Reference proteome</keyword>
<dbReference type="EMBL" id="WKJK01000043">
    <property type="protein sequence ID" value="MRW94883.1"/>
    <property type="molecule type" value="Genomic_DNA"/>
</dbReference>
<keyword evidence="2" id="KW-0812">Transmembrane</keyword>
<organism evidence="3 4">
    <name type="scientific">Duganella guangzhouensis</name>
    <dbReference type="NCBI Taxonomy" id="2666084"/>
    <lineage>
        <taxon>Bacteria</taxon>
        <taxon>Pseudomonadati</taxon>
        <taxon>Pseudomonadota</taxon>
        <taxon>Betaproteobacteria</taxon>
        <taxon>Burkholderiales</taxon>
        <taxon>Oxalobacteraceae</taxon>
        <taxon>Telluria group</taxon>
        <taxon>Duganella</taxon>
    </lineage>
</organism>
<feature type="region of interest" description="Disordered" evidence="1">
    <location>
        <begin position="82"/>
        <end position="123"/>
    </location>
</feature>
<evidence type="ECO:0000256" key="1">
    <source>
        <dbReference type="SAM" id="MobiDB-lite"/>
    </source>
</evidence>
<reference evidence="3 4" key="1">
    <citation type="submission" date="2019-11" db="EMBL/GenBank/DDBJ databases">
        <title>Novel species isolated from a subtropical stream in China.</title>
        <authorList>
            <person name="Lu H."/>
        </authorList>
    </citation>
    <scope>NUCLEOTIDE SEQUENCE [LARGE SCALE GENOMIC DNA]</scope>
    <source>
        <strain evidence="3 4">FT80W</strain>
    </source>
</reference>
<name>A0A6I2LAL9_9BURK</name>
<sequence length="314" mass="34830">MHHDSHILSASSDYCETCGQRLPSAQEGFATWDERKSKTKRIGIGISIGLHLLGVLYYLLAPAPRPHKAPPPKGGHMVYITPQPEKKQPVKTITKPKPEQSKAAKTPPPPRKTVTKDTPAATKPKLETFVPPVQATMTPPPEADMSEMIAKRRAAREALNPPAPPSPPVESEADRAKRIALANIGRANAAGQSNGSDKDDTGGVFSVDKSYHSAEVKFRGWNTNFKRKWLQQIHVEQGAEQDIETAVVKEMIKIIRKEKQGDFQWESHRLGKVVTLSARPEDERELQAFLMKEMFPEYTQGSAPRPSRPPPPPR</sequence>
<evidence type="ECO:0000313" key="3">
    <source>
        <dbReference type="EMBL" id="MRW94883.1"/>
    </source>
</evidence>
<evidence type="ECO:0000313" key="4">
    <source>
        <dbReference type="Proteomes" id="UP000433309"/>
    </source>
</evidence>
<feature type="transmembrane region" description="Helical" evidence="2">
    <location>
        <begin position="42"/>
        <end position="60"/>
    </location>
</feature>
<comment type="caution">
    <text evidence="3">The sequence shown here is derived from an EMBL/GenBank/DDBJ whole genome shotgun (WGS) entry which is preliminary data.</text>
</comment>
<evidence type="ECO:0000256" key="2">
    <source>
        <dbReference type="SAM" id="Phobius"/>
    </source>
</evidence>
<proteinExistence type="predicted"/>
<gene>
    <name evidence="3" type="ORF">GJ699_33520</name>
</gene>
<keyword evidence="2" id="KW-1133">Transmembrane helix</keyword>
<accession>A0A6I2LAL9</accession>